<keyword evidence="2" id="KW-1185">Reference proteome</keyword>
<dbReference type="GeneID" id="116295401"/>
<dbReference type="RefSeq" id="XP_031559066.1">
    <property type="nucleotide sequence ID" value="XM_031703206.1"/>
</dbReference>
<organism evidence="2 3">
    <name type="scientific">Actinia tenebrosa</name>
    <name type="common">Australian red waratah sea anemone</name>
    <dbReference type="NCBI Taxonomy" id="6105"/>
    <lineage>
        <taxon>Eukaryota</taxon>
        <taxon>Metazoa</taxon>
        <taxon>Cnidaria</taxon>
        <taxon>Anthozoa</taxon>
        <taxon>Hexacorallia</taxon>
        <taxon>Actiniaria</taxon>
        <taxon>Actiniidae</taxon>
        <taxon>Actinia</taxon>
    </lineage>
</organism>
<dbReference type="OrthoDB" id="10021571at2759"/>
<feature type="compositionally biased region" description="Low complexity" evidence="1">
    <location>
        <begin position="68"/>
        <end position="78"/>
    </location>
</feature>
<dbReference type="AlphaFoldDB" id="A0A6P8HUL3"/>
<name>A0A6P8HUL3_ACTTE</name>
<dbReference type="Proteomes" id="UP000515163">
    <property type="component" value="Unplaced"/>
</dbReference>
<reference evidence="3" key="1">
    <citation type="submission" date="2025-08" db="UniProtKB">
        <authorList>
            <consortium name="RefSeq"/>
        </authorList>
    </citation>
    <scope>IDENTIFICATION</scope>
    <source>
        <tissue evidence="3">Tentacle</tissue>
    </source>
</reference>
<evidence type="ECO:0000313" key="3">
    <source>
        <dbReference type="RefSeq" id="XP_031559066.1"/>
    </source>
</evidence>
<evidence type="ECO:0000313" key="2">
    <source>
        <dbReference type="Proteomes" id="UP000515163"/>
    </source>
</evidence>
<gene>
    <name evidence="3" type="primary">LOC116295401</name>
</gene>
<accession>A0A6P8HUL3</accession>
<protein>
    <submittedName>
        <fullName evidence="3">Chromatin complexes subunit BAP18-like isoform X2</fullName>
    </submittedName>
</protein>
<evidence type="ECO:0000256" key="1">
    <source>
        <dbReference type="SAM" id="MobiDB-lite"/>
    </source>
</evidence>
<sequence length="160" mass="17289">MASSTSKVAEIFTAAGEAFARLGDLTMQLHPLGDSTSSHSGNRAQIKTALKKRSHPVESGTPKKKGSSTKTPTIGSTKNAPKTKKQKITDNQPEQKPEPLNPQTFPSSSVMLSDSALKNIDMEVPSVMFNNSEQESVFPDIQSGLYPLERQIASEILSEM</sequence>
<feature type="compositionally biased region" description="Polar residues" evidence="1">
    <location>
        <begin position="34"/>
        <end position="45"/>
    </location>
</feature>
<proteinExistence type="predicted"/>
<feature type="region of interest" description="Disordered" evidence="1">
    <location>
        <begin position="29"/>
        <end position="109"/>
    </location>
</feature>